<dbReference type="PROSITE" id="PS50111">
    <property type="entry name" value="CHEMOTAXIS_TRANSDUC_2"/>
    <property type="match status" value="1"/>
</dbReference>
<evidence type="ECO:0000256" key="5">
    <source>
        <dbReference type="ARBA" id="ARBA00029447"/>
    </source>
</evidence>
<dbReference type="InterPro" id="IPR024478">
    <property type="entry name" value="HlyB_4HB_MCP"/>
</dbReference>
<feature type="domain" description="HAMP" evidence="9">
    <location>
        <begin position="212"/>
        <end position="264"/>
    </location>
</feature>
<sequence length="527" mass="57583">MLLRNWKVSTKIFSLLILAIVFLIVIGVSSYISLDNVTAKSKQMYEEKMIASGMIQRILFNNSQIDSYNLDRLINPSASNNAFQLKQIADRVQENIAMQKTFEAIPMTASVEEQYLLFKSLILKNNDSKKQFDAYLAAGNQDEAYKIFTNQLKPLRKDMINAIDTIVRDQQSDAKAFYEESKSSAQKSNTLTITIAILAVVLCGLIGWYIARTITNPIRKVLDVMARIRDNDLTATADYKSKDEIGQLCESVNTTVTNLRSMINQISDASSNVAASSQQISASTEEVSAGNMKQAEDTQTITELFKELSTAVNDVAIRTEDAATLSAETVSIAVEGGAIIRSSIVGMDDVNDKMNLLEKDSERIGEIISVIDEISSQTNLLALNAAIEAARAGEQGRGFAVVADEVRKLAERSIEATKQIAVIIRQMQQNTKNSVIAVSEGVHHSRQTQASFELIMQKVNETSEQITMIAAACEEQAAQTAQVTESIESIAAVSQETAAATEETAATSQSLAKLAEGLNQTVSAFKV</sequence>
<evidence type="ECO:0000313" key="11">
    <source>
        <dbReference type="Proteomes" id="UP001589747"/>
    </source>
</evidence>
<organism evidence="10 11">
    <name type="scientific">Paenibacillus aurantiacus</name>
    <dbReference type="NCBI Taxonomy" id="1936118"/>
    <lineage>
        <taxon>Bacteria</taxon>
        <taxon>Bacillati</taxon>
        <taxon>Bacillota</taxon>
        <taxon>Bacilli</taxon>
        <taxon>Bacillales</taxon>
        <taxon>Paenibacillaceae</taxon>
        <taxon>Paenibacillus</taxon>
    </lineage>
</organism>
<evidence type="ECO:0000256" key="4">
    <source>
        <dbReference type="ARBA" id="ARBA00023224"/>
    </source>
</evidence>
<dbReference type="Gene3D" id="1.10.287.950">
    <property type="entry name" value="Methyl-accepting chemotaxis protein"/>
    <property type="match status" value="1"/>
</dbReference>
<dbReference type="InterPro" id="IPR004089">
    <property type="entry name" value="MCPsignal_dom"/>
</dbReference>
<keyword evidence="3 7" id="KW-0472">Membrane</keyword>
<keyword evidence="4 6" id="KW-0807">Transducer</keyword>
<evidence type="ECO:0000256" key="3">
    <source>
        <dbReference type="ARBA" id="ARBA00023136"/>
    </source>
</evidence>
<evidence type="ECO:0000313" key="10">
    <source>
        <dbReference type="EMBL" id="MFB9326349.1"/>
    </source>
</evidence>
<dbReference type="RefSeq" id="WP_377493534.1">
    <property type="nucleotide sequence ID" value="NZ_JBHMDO010000017.1"/>
</dbReference>
<evidence type="ECO:0000256" key="7">
    <source>
        <dbReference type="SAM" id="Phobius"/>
    </source>
</evidence>
<dbReference type="CDD" id="cd06225">
    <property type="entry name" value="HAMP"/>
    <property type="match status" value="1"/>
</dbReference>
<gene>
    <name evidence="10" type="ORF">ACFFSY_10525</name>
</gene>
<evidence type="ECO:0000259" key="8">
    <source>
        <dbReference type="PROSITE" id="PS50111"/>
    </source>
</evidence>
<dbReference type="PROSITE" id="PS50885">
    <property type="entry name" value="HAMP"/>
    <property type="match status" value="1"/>
</dbReference>
<accession>A0ABV5KMB6</accession>
<reference evidence="10 11" key="1">
    <citation type="submission" date="2024-09" db="EMBL/GenBank/DDBJ databases">
        <authorList>
            <person name="Sun Q."/>
            <person name="Mori K."/>
        </authorList>
    </citation>
    <scope>NUCLEOTIDE SEQUENCE [LARGE SCALE GENOMIC DNA]</scope>
    <source>
        <strain evidence="10 11">TISTR 2452</strain>
    </source>
</reference>
<name>A0ABV5KMB6_9BACL</name>
<feature type="domain" description="Methyl-accepting transducer" evidence="8">
    <location>
        <begin position="269"/>
        <end position="512"/>
    </location>
</feature>
<keyword evidence="11" id="KW-1185">Reference proteome</keyword>
<keyword evidence="7" id="KW-1133">Transmembrane helix</keyword>
<comment type="similarity">
    <text evidence="5">Belongs to the methyl-accepting chemotaxis (MCP) protein family.</text>
</comment>
<comment type="caution">
    <text evidence="10">The sequence shown here is derived from an EMBL/GenBank/DDBJ whole genome shotgun (WGS) entry which is preliminary data.</text>
</comment>
<dbReference type="SMART" id="SM00304">
    <property type="entry name" value="HAMP"/>
    <property type="match status" value="1"/>
</dbReference>
<dbReference type="InterPro" id="IPR004090">
    <property type="entry name" value="Chemotax_Me-accpt_rcpt"/>
</dbReference>
<dbReference type="Pfam" id="PF00672">
    <property type="entry name" value="HAMP"/>
    <property type="match status" value="1"/>
</dbReference>
<evidence type="ECO:0000259" key="9">
    <source>
        <dbReference type="PROSITE" id="PS50885"/>
    </source>
</evidence>
<evidence type="ECO:0000256" key="2">
    <source>
        <dbReference type="ARBA" id="ARBA00022475"/>
    </source>
</evidence>
<dbReference type="Pfam" id="PF12729">
    <property type="entry name" value="4HB_MCP_1"/>
    <property type="match status" value="1"/>
</dbReference>
<dbReference type="InterPro" id="IPR003660">
    <property type="entry name" value="HAMP_dom"/>
</dbReference>
<dbReference type="PANTHER" id="PTHR32089">
    <property type="entry name" value="METHYL-ACCEPTING CHEMOTAXIS PROTEIN MCPB"/>
    <property type="match status" value="1"/>
</dbReference>
<evidence type="ECO:0000256" key="1">
    <source>
        <dbReference type="ARBA" id="ARBA00004236"/>
    </source>
</evidence>
<dbReference type="PRINTS" id="PR00260">
    <property type="entry name" value="CHEMTRNSDUCR"/>
</dbReference>
<dbReference type="EMBL" id="JBHMDO010000017">
    <property type="protein sequence ID" value="MFB9326349.1"/>
    <property type="molecule type" value="Genomic_DNA"/>
</dbReference>
<dbReference type="PANTHER" id="PTHR32089:SF112">
    <property type="entry name" value="LYSOZYME-LIKE PROTEIN-RELATED"/>
    <property type="match status" value="1"/>
</dbReference>
<evidence type="ECO:0000256" key="6">
    <source>
        <dbReference type="PROSITE-ProRule" id="PRU00284"/>
    </source>
</evidence>
<proteinExistence type="inferred from homology"/>
<dbReference type="SMART" id="SM00283">
    <property type="entry name" value="MA"/>
    <property type="match status" value="1"/>
</dbReference>
<feature type="transmembrane region" description="Helical" evidence="7">
    <location>
        <begin position="191"/>
        <end position="211"/>
    </location>
</feature>
<dbReference type="Pfam" id="PF00015">
    <property type="entry name" value="MCPsignal"/>
    <property type="match status" value="1"/>
</dbReference>
<comment type="subcellular location">
    <subcellularLocation>
        <location evidence="1">Cell membrane</location>
    </subcellularLocation>
</comment>
<dbReference type="SUPFAM" id="SSF58104">
    <property type="entry name" value="Methyl-accepting chemotaxis protein (MCP) signaling domain"/>
    <property type="match status" value="1"/>
</dbReference>
<keyword evidence="2" id="KW-1003">Cell membrane</keyword>
<protein>
    <submittedName>
        <fullName evidence="10">Methyl-accepting chemotaxis protein</fullName>
    </submittedName>
</protein>
<keyword evidence="7" id="KW-0812">Transmembrane</keyword>
<feature type="transmembrane region" description="Helical" evidence="7">
    <location>
        <begin position="12"/>
        <end position="34"/>
    </location>
</feature>
<dbReference type="Proteomes" id="UP001589747">
    <property type="component" value="Unassembled WGS sequence"/>
</dbReference>